<dbReference type="KEGG" id="pej:FYC62_13960"/>
<accession>A0A5C0VKH1</accession>
<dbReference type="RefSeq" id="WP_149075378.1">
    <property type="nucleotide sequence ID" value="NZ_CP043329.1"/>
</dbReference>
<proteinExistence type="predicted"/>
<keyword evidence="3" id="KW-1185">Reference proteome</keyword>
<protein>
    <submittedName>
        <fullName evidence="2">Uncharacterized protein</fullName>
    </submittedName>
</protein>
<evidence type="ECO:0000256" key="1">
    <source>
        <dbReference type="SAM" id="SignalP"/>
    </source>
</evidence>
<evidence type="ECO:0000313" key="3">
    <source>
        <dbReference type="Proteomes" id="UP000323653"/>
    </source>
</evidence>
<name>A0A5C0VKH1_9SPHI</name>
<feature type="signal peptide" evidence="1">
    <location>
        <begin position="1"/>
        <end position="24"/>
    </location>
</feature>
<evidence type="ECO:0000313" key="2">
    <source>
        <dbReference type="EMBL" id="QEK52637.1"/>
    </source>
</evidence>
<dbReference type="EMBL" id="CP043329">
    <property type="protein sequence ID" value="QEK52637.1"/>
    <property type="molecule type" value="Genomic_DNA"/>
</dbReference>
<sequence>MNHFKLVLYLCSVLCFAAIGNAVAQGSSNKGTDFWVAYAGHIDGLGSRLTLFITSQTNATVNINAGGVIYLR</sequence>
<dbReference type="AlphaFoldDB" id="A0A5C0VKH1"/>
<dbReference type="Proteomes" id="UP000323653">
    <property type="component" value="Chromosome"/>
</dbReference>
<keyword evidence="1" id="KW-0732">Signal</keyword>
<gene>
    <name evidence="2" type="ORF">FYC62_13960</name>
</gene>
<reference evidence="2 3" key="1">
    <citation type="submission" date="2019-08" db="EMBL/GenBank/DDBJ databases">
        <title>Pedobacter sp. nov., isolated from Han river, South Korea.</title>
        <authorList>
            <person name="Lee D.-H."/>
            <person name="Kim Y.-S."/>
            <person name="Hwang E.-M."/>
            <person name="Le Tran T.C."/>
            <person name="Cha C.-J."/>
        </authorList>
    </citation>
    <scope>NUCLEOTIDE SEQUENCE [LARGE SCALE GENOMIC DNA]</scope>
    <source>
        <strain evidence="2 3">CJ43</strain>
    </source>
</reference>
<feature type="chain" id="PRO_5022959457" evidence="1">
    <location>
        <begin position="25"/>
        <end position="72"/>
    </location>
</feature>
<organism evidence="2 3">
    <name type="scientific">Pedobacter aquae</name>
    <dbReference type="NCBI Taxonomy" id="2605747"/>
    <lineage>
        <taxon>Bacteria</taxon>
        <taxon>Pseudomonadati</taxon>
        <taxon>Bacteroidota</taxon>
        <taxon>Sphingobacteriia</taxon>
        <taxon>Sphingobacteriales</taxon>
        <taxon>Sphingobacteriaceae</taxon>
        <taxon>Pedobacter</taxon>
    </lineage>
</organism>